<dbReference type="InterPro" id="IPR003825">
    <property type="entry name" value="Colicin-V_CvpA"/>
</dbReference>
<name>A0AA90PR27_9HELI</name>
<evidence type="ECO:0000256" key="2">
    <source>
        <dbReference type="ARBA" id="ARBA00022692"/>
    </source>
</evidence>
<dbReference type="EMBL" id="JAUYZK010000002">
    <property type="protein sequence ID" value="MDP2538587.1"/>
    <property type="molecule type" value="Genomic_DNA"/>
</dbReference>
<evidence type="ECO:0000256" key="5">
    <source>
        <dbReference type="SAM" id="Phobius"/>
    </source>
</evidence>
<keyword evidence="9" id="KW-1185">Reference proteome</keyword>
<evidence type="ECO:0000256" key="3">
    <source>
        <dbReference type="ARBA" id="ARBA00022989"/>
    </source>
</evidence>
<evidence type="ECO:0000313" key="8">
    <source>
        <dbReference type="Proteomes" id="UP001177258"/>
    </source>
</evidence>
<feature type="transmembrane region" description="Helical" evidence="5">
    <location>
        <begin position="6"/>
        <end position="24"/>
    </location>
</feature>
<dbReference type="EMBL" id="JAUPEV010000002">
    <property type="protein sequence ID" value="MDO7252719.1"/>
    <property type="molecule type" value="Genomic_DNA"/>
</dbReference>
<protein>
    <submittedName>
        <fullName evidence="7">CvpA family protein</fullName>
    </submittedName>
</protein>
<accession>A0AA90PR27</accession>
<dbReference type="GO" id="GO:0016020">
    <property type="term" value="C:membrane"/>
    <property type="evidence" value="ECO:0007669"/>
    <property type="project" value="UniProtKB-SubCell"/>
</dbReference>
<dbReference type="GO" id="GO:0009403">
    <property type="term" value="P:toxin biosynthetic process"/>
    <property type="evidence" value="ECO:0007669"/>
    <property type="project" value="InterPro"/>
</dbReference>
<keyword evidence="2 5" id="KW-0812">Transmembrane</keyword>
<evidence type="ECO:0000313" key="6">
    <source>
        <dbReference type="EMBL" id="MDO7252719.1"/>
    </source>
</evidence>
<comment type="subcellular location">
    <subcellularLocation>
        <location evidence="1">Membrane</location>
        <topology evidence="1">Multi-pass membrane protein</topology>
    </subcellularLocation>
</comment>
<reference evidence="6" key="2">
    <citation type="submission" date="2023-07" db="EMBL/GenBank/DDBJ databases">
        <authorList>
            <person name="Aydin F."/>
            <person name="Tarhane S."/>
            <person name="Saticioglu I.B."/>
            <person name="Karakaya E."/>
            <person name="Abay S."/>
            <person name="Guran O."/>
            <person name="Bozkurt E."/>
            <person name="Uzum N."/>
            <person name="Olgun K."/>
            <person name="Jablonski D."/>
        </authorList>
    </citation>
    <scope>NUCLEOTIDE SEQUENCE</scope>
    <source>
        <strain evidence="6">Faydin-H75</strain>
    </source>
</reference>
<dbReference type="Proteomes" id="UP001177258">
    <property type="component" value="Unassembled WGS sequence"/>
</dbReference>
<comment type="caution">
    <text evidence="7">The sequence shown here is derived from an EMBL/GenBank/DDBJ whole genome shotgun (WGS) entry which is preliminary data.</text>
</comment>
<keyword evidence="3 5" id="KW-1133">Transmembrane helix</keyword>
<sequence length="227" mass="25081">MGYIDLILIIIIVVIGLRGFYNGFVNEVSGVLGIILGVFLGSRFATSMGEWITINVYDFRTPSIATLIGFVIILAVIWVAFLIVGVILSRFIKITDFSIIDKTLGFIFSCCKIFLIIGFILYGVSKPKFTQGFNAYLEKNSKIYPIMNAISATILKIPSVQETLGNTQSVGERIHKDGVKKLQETVNSTTQDLQDNITESTKEAIKKIPQKLTPDVGADKNNTQADF</sequence>
<reference evidence="7 9" key="1">
    <citation type="submission" date="2023-07" db="EMBL/GenBank/DDBJ databases">
        <title>Unpublished Manusciprt.</title>
        <authorList>
            <person name="Aydin F."/>
            <person name="Tarhane S."/>
            <person name="Saticioglu I.B."/>
            <person name="Karakaya E."/>
            <person name="Abay S."/>
            <person name="Guran O."/>
            <person name="Bozkurt E."/>
            <person name="Uzum N."/>
            <person name="Olgun K."/>
            <person name="Jablonski D."/>
        </authorList>
    </citation>
    <scope>NUCLEOTIDE SEQUENCE</scope>
    <source>
        <strain evidence="9">faydin-H75</strain>
        <strain evidence="7">Faydin-H76</strain>
    </source>
</reference>
<evidence type="ECO:0000313" key="7">
    <source>
        <dbReference type="EMBL" id="MDP2538587.1"/>
    </source>
</evidence>
<reference evidence="6 8" key="3">
    <citation type="journal article" date="2024" name="Syst. Appl. Microbiol.">
        <title>Helicobacter cappadocius sp. nov., from lizards: The first psychrotrophic Helicobacter species.</title>
        <authorList>
            <person name="Aydin F."/>
            <person name="Tarhane S."/>
            <person name="Karakaya E."/>
            <person name="Abay S."/>
            <person name="Kayman T."/>
            <person name="Guran O."/>
            <person name="Bozkurt E."/>
            <person name="Uzum N."/>
            <person name="Avci A."/>
            <person name="Olgun K."/>
            <person name="Jablonski D."/>
            <person name="Guran C."/>
            <person name="Burcin Saticioglu I."/>
        </authorList>
    </citation>
    <scope>NUCLEOTIDE SEQUENCE [LARGE SCALE GENOMIC DNA]</scope>
    <source>
        <strain evidence="6">Faydin-H75</strain>
        <strain evidence="8">faydin-H76</strain>
    </source>
</reference>
<gene>
    <name evidence="6" type="ORF">Q5I04_02140</name>
    <name evidence="7" type="ORF">Q5I06_02145</name>
</gene>
<dbReference type="PANTHER" id="PTHR37306:SF1">
    <property type="entry name" value="COLICIN V PRODUCTION PROTEIN"/>
    <property type="match status" value="1"/>
</dbReference>
<dbReference type="PANTHER" id="PTHR37306">
    <property type="entry name" value="COLICIN V PRODUCTION PROTEIN"/>
    <property type="match status" value="1"/>
</dbReference>
<dbReference type="AlphaFoldDB" id="A0AA90PR27"/>
<evidence type="ECO:0000313" key="9">
    <source>
        <dbReference type="Proteomes" id="UP001240777"/>
    </source>
</evidence>
<feature type="transmembrane region" description="Helical" evidence="5">
    <location>
        <begin position="64"/>
        <end position="92"/>
    </location>
</feature>
<dbReference type="Proteomes" id="UP001240777">
    <property type="component" value="Unassembled WGS sequence"/>
</dbReference>
<feature type="transmembrane region" description="Helical" evidence="5">
    <location>
        <begin position="104"/>
        <end position="124"/>
    </location>
</feature>
<evidence type="ECO:0000256" key="4">
    <source>
        <dbReference type="ARBA" id="ARBA00023136"/>
    </source>
</evidence>
<proteinExistence type="predicted"/>
<dbReference type="RefSeq" id="WP_305516559.1">
    <property type="nucleotide sequence ID" value="NZ_JAUPEV010000002.1"/>
</dbReference>
<dbReference type="Pfam" id="PF02674">
    <property type="entry name" value="Colicin_V"/>
    <property type="match status" value="1"/>
</dbReference>
<organism evidence="7 8">
    <name type="scientific">Helicobacter cappadocius</name>
    <dbReference type="NCBI Taxonomy" id="3063998"/>
    <lineage>
        <taxon>Bacteria</taxon>
        <taxon>Pseudomonadati</taxon>
        <taxon>Campylobacterota</taxon>
        <taxon>Epsilonproteobacteria</taxon>
        <taxon>Campylobacterales</taxon>
        <taxon>Helicobacteraceae</taxon>
        <taxon>Helicobacter</taxon>
    </lineage>
</organism>
<evidence type="ECO:0000256" key="1">
    <source>
        <dbReference type="ARBA" id="ARBA00004141"/>
    </source>
</evidence>
<feature type="transmembrane region" description="Helical" evidence="5">
    <location>
        <begin position="31"/>
        <end position="52"/>
    </location>
</feature>
<keyword evidence="4 5" id="KW-0472">Membrane</keyword>